<sequence length="419" mass="45439">MSSSYRPGKKSKRNHPHQPSQSPSHVTSATSAGASSFIALHHPEKPSARAQGHEGKSRDWTTSIALPSSIVLNAQTMELRAWLVGQDFPSSVGQIARTCAIFCVTEIVIYNDNLPSTTLNTNPMASGSQNASYKPRGKYRDPTEGGADSASSGAQQDGEQGQDDPATFLARILEYLETPQYLRRALFPLHPSLRLAGLLPPLDLPHHLRRDDESPYREGVIVQTPSSAQGSLSNKRRNASDSSALLVDVGLWDPVHVDATKLGIIPELNSRVTVRMPKDEQSYADLISPSTPTLEQGLYWGYSVRVAPSLAHVFSSGPYASEGGYDLSIGTSERGVSVQDVLEQIPEFQHMILTLGPLSGLELVIASDPRINLGAKEAGDMFDHWINVIEGQGSRTVRTEEALPIALARLKHVLESKGI</sequence>
<dbReference type="AlphaFoldDB" id="A0A238FEI5"/>
<dbReference type="PANTHER" id="PTHR12150:SF13">
    <property type="entry name" value="METHYLTRANSFERASE C9ORF114-RELATED"/>
    <property type="match status" value="1"/>
</dbReference>
<proteinExistence type="inferred from homology"/>
<feature type="region of interest" description="Disordered" evidence="2">
    <location>
        <begin position="1"/>
        <end position="33"/>
    </location>
</feature>
<dbReference type="SUPFAM" id="SSF50249">
    <property type="entry name" value="Nucleic acid-binding proteins"/>
    <property type="match status" value="1"/>
</dbReference>
<dbReference type="OrthoDB" id="361029at2759"/>
<comment type="similarity">
    <text evidence="1">Belongs to the class IV-like SAM-binding methyltransferase superfamily.</text>
</comment>
<gene>
    <name evidence="3" type="ORF">BQ2448_3205</name>
</gene>
<name>A0A238FEI5_9BASI</name>
<organism evidence="3 4">
    <name type="scientific">Microbotryum intermedium</name>
    <dbReference type="NCBI Taxonomy" id="269621"/>
    <lineage>
        <taxon>Eukaryota</taxon>
        <taxon>Fungi</taxon>
        <taxon>Dikarya</taxon>
        <taxon>Basidiomycota</taxon>
        <taxon>Pucciniomycotina</taxon>
        <taxon>Microbotryomycetes</taxon>
        <taxon>Microbotryales</taxon>
        <taxon>Microbotryaceae</taxon>
        <taxon>Microbotryum</taxon>
    </lineage>
</organism>
<dbReference type="Proteomes" id="UP000198372">
    <property type="component" value="Unassembled WGS sequence"/>
</dbReference>
<dbReference type="CDD" id="cd18086">
    <property type="entry name" value="HsC9orf114-like"/>
    <property type="match status" value="1"/>
</dbReference>
<keyword evidence="4" id="KW-1185">Reference proteome</keyword>
<evidence type="ECO:0000256" key="1">
    <source>
        <dbReference type="ARBA" id="ARBA00009841"/>
    </source>
</evidence>
<dbReference type="InterPro" id="IPR012340">
    <property type="entry name" value="NA-bd_OB-fold"/>
</dbReference>
<feature type="compositionally biased region" description="Basic residues" evidence="2">
    <location>
        <begin position="7"/>
        <end position="16"/>
    </location>
</feature>
<dbReference type="InterPro" id="IPR003750">
    <property type="entry name" value="Put_MeTrfase-C9orf114-like"/>
</dbReference>
<dbReference type="InterPro" id="IPR029026">
    <property type="entry name" value="tRNA_m1G_MTases_N"/>
</dbReference>
<dbReference type="STRING" id="269621.A0A238FEI5"/>
<dbReference type="EMBL" id="FMSP01000007">
    <property type="protein sequence ID" value="SCV71617.1"/>
    <property type="molecule type" value="Genomic_DNA"/>
</dbReference>
<dbReference type="SUPFAM" id="SSF75217">
    <property type="entry name" value="alpha/beta knot"/>
    <property type="match status" value="1"/>
</dbReference>
<feature type="compositionally biased region" description="Polar residues" evidence="2">
    <location>
        <begin position="17"/>
        <end position="33"/>
    </location>
</feature>
<protein>
    <submittedName>
        <fullName evidence="3">BQ2448_3205 protein</fullName>
    </submittedName>
</protein>
<dbReference type="InterPro" id="IPR029028">
    <property type="entry name" value="Alpha/beta_knot_MTases"/>
</dbReference>
<feature type="compositionally biased region" description="Low complexity" evidence="2">
    <location>
        <begin position="149"/>
        <end position="163"/>
    </location>
</feature>
<reference evidence="4" key="1">
    <citation type="submission" date="2016-09" db="EMBL/GenBank/DDBJ databases">
        <authorList>
            <person name="Jeantristanb JTB J.-T."/>
            <person name="Ricardo R."/>
        </authorList>
    </citation>
    <scope>NUCLEOTIDE SEQUENCE [LARGE SCALE GENOMIC DNA]</scope>
</reference>
<evidence type="ECO:0000313" key="4">
    <source>
        <dbReference type="Proteomes" id="UP000198372"/>
    </source>
</evidence>
<feature type="compositionally biased region" description="Polar residues" evidence="2">
    <location>
        <begin position="116"/>
        <end position="132"/>
    </location>
</feature>
<evidence type="ECO:0000313" key="3">
    <source>
        <dbReference type="EMBL" id="SCV71617.1"/>
    </source>
</evidence>
<dbReference type="PANTHER" id="PTHR12150">
    <property type="entry name" value="CLASS IV SAM-BINDING METHYLTRANSFERASE-RELATED"/>
    <property type="match status" value="1"/>
</dbReference>
<evidence type="ECO:0000256" key="2">
    <source>
        <dbReference type="SAM" id="MobiDB-lite"/>
    </source>
</evidence>
<dbReference type="Gene3D" id="3.40.1280.10">
    <property type="match status" value="2"/>
</dbReference>
<dbReference type="Pfam" id="PF02598">
    <property type="entry name" value="Methyltrn_RNA_3"/>
    <property type="match status" value="1"/>
</dbReference>
<feature type="region of interest" description="Disordered" evidence="2">
    <location>
        <begin position="116"/>
        <end position="163"/>
    </location>
</feature>
<accession>A0A238FEI5</accession>